<evidence type="ECO:0000256" key="2">
    <source>
        <dbReference type="ARBA" id="ARBA00001966"/>
    </source>
</evidence>
<dbReference type="InterPro" id="IPR003739">
    <property type="entry name" value="Lys_aminomutase/Glu_NH3_mut"/>
</dbReference>
<keyword evidence="9" id="KW-0411">Iron-sulfur</keyword>
<gene>
    <name evidence="10" type="ORF">AAG747_04310</name>
</gene>
<dbReference type="RefSeq" id="WP_346819903.1">
    <property type="nucleotide sequence ID" value="NZ_JBDKWZ010000002.1"/>
</dbReference>
<comment type="similarity">
    <text evidence="3">Belongs to the radical SAM superfamily. KamA family.</text>
</comment>
<dbReference type="PANTHER" id="PTHR30538:SF0">
    <property type="entry name" value="L-LYSINE 2,3-AMINOMUTASE AQ_1632-RELATED"/>
    <property type="match status" value="1"/>
</dbReference>
<sequence>MIDFKEPYKYRSYTINNFRKIPQVEKHLSEEEMFAIEVVGNVLPFKANTYVVNELIEWDKVPDDPIYRLTFPQKEMLEEEHFNQVAHALKTGMAKPELSELVNEIRKSLNPHPAGQMEHNVPEIEGTKLTGVQHKYRETLLFFPNHGQTCHAYCTFCFRWPQFVGIDELKFAMRETDLLVKYLKEHKEVSDVLFTGGDPMIMNVKRLRAYIEPLLEEGLEHIQTIRIGSKALGYWPYRFLTDKDAEEVLALFEQIVKSGKHLAFMGHFNHPAELKTPAVQEAIKRVLATGAQIRTQSPMMRHINDKAEDWATMWRQQVQLGCIPYYTFLARDTGAQDYFAVPLVKAWEIFRKAYQSVSGVSRTVRGPSMSAAPGKVQVLGVSEINGEKVMSLRFLQGRNPNWVHRPFFAKYNEEAVWLDDLEPAFENEFFFEREFNAMTGDKSPDVIREAFFEESF</sequence>
<dbReference type="Proteomes" id="UP001403385">
    <property type="component" value="Unassembled WGS sequence"/>
</dbReference>
<keyword evidence="7" id="KW-0663">Pyridoxal phosphate</keyword>
<dbReference type="Gene3D" id="3.20.20.70">
    <property type="entry name" value="Aldolase class I"/>
    <property type="match status" value="1"/>
</dbReference>
<keyword evidence="5" id="KW-0949">S-adenosyl-L-methionine</keyword>
<name>A0AAW9S8Q1_9BACT</name>
<dbReference type="InterPro" id="IPR058240">
    <property type="entry name" value="rSAM_sf"/>
</dbReference>
<keyword evidence="4" id="KW-0004">4Fe-4S</keyword>
<evidence type="ECO:0000256" key="6">
    <source>
        <dbReference type="ARBA" id="ARBA00022723"/>
    </source>
</evidence>
<evidence type="ECO:0000313" key="10">
    <source>
        <dbReference type="EMBL" id="MEN7547116.1"/>
    </source>
</evidence>
<evidence type="ECO:0000256" key="4">
    <source>
        <dbReference type="ARBA" id="ARBA00022485"/>
    </source>
</evidence>
<dbReference type="SFLD" id="SFLDS00029">
    <property type="entry name" value="Radical_SAM"/>
    <property type="match status" value="1"/>
</dbReference>
<dbReference type="AlphaFoldDB" id="A0AAW9S8Q1"/>
<evidence type="ECO:0000256" key="5">
    <source>
        <dbReference type="ARBA" id="ARBA00022691"/>
    </source>
</evidence>
<comment type="cofactor">
    <cofactor evidence="2">
        <name>[4Fe-4S] cluster</name>
        <dbReference type="ChEBI" id="CHEBI:49883"/>
    </cofactor>
</comment>
<evidence type="ECO:0000256" key="7">
    <source>
        <dbReference type="ARBA" id="ARBA00022898"/>
    </source>
</evidence>
<evidence type="ECO:0000313" key="11">
    <source>
        <dbReference type="Proteomes" id="UP001403385"/>
    </source>
</evidence>
<organism evidence="10 11">
    <name type="scientific">Rapidithrix thailandica</name>
    <dbReference type="NCBI Taxonomy" id="413964"/>
    <lineage>
        <taxon>Bacteria</taxon>
        <taxon>Pseudomonadati</taxon>
        <taxon>Bacteroidota</taxon>
        <taxon>Cytophagia</taxon>
        <taxon>Cytophagales</taxon>
        <taxon>Flammeovirgaceae</taxon>
        <taxon>Rapidithrix</taxon>
    </lineage>
</organism>
<comment type="cofactor">
    <cofactor evidence="1">
        <name>pyridoxal 5'-phosphate</name>
        <dbReference type="ChEBI" id="CHEBI:597326"/>
    </cofactor>
</comment>
<reference evidence="10 11" key="1">
    <citation type="submission" date="2024-04" db="EMBL/GenBank/DDBJ databases">
        <title>Novel genus in family Flammeovirgaceae.</title>
        <authorList>
            <person name="Nguyen T.H."/>
            <person name="Vuong T.Q."/>
            <person name="Le H."/>
            <person name="Kim S.-G."/>
        </authorList>
    </citation>
    <scope>NUCLEOTIDE SEQUENCE [LARGE SCALE GENOMIC DNA]</scope>
    <source>
        <strain evidence="10 11">JCM 23209</strain>
    </source>
</reference>
<proteinExistence type="inferred from homology"/>
<dbReference type="InterPro" id="IPR007197">
    <property type="entry name" value="rSAM"/>
</dbReference>
<evidence type="ECO:0000256" key="8">
    <source>
        <dbReference type="ARBA" id="ARBA00023004"/>
    </source>
</evidence>
<evidence type="ECO:0000256" key="9">
    <source>
        <dbReference type="ARBA" id="ARBA00023014"/>
    </source>
</evidence>
<protein>
    <submittedName>
        <fullName evidence="10">Lysine 2,3-aminomutase</fullName>
    </submittedName>
</protein>
<keyword evidence="8" id="KW-0408">Iron</keyword>
<dbReference type="PANTHER" id="PTHR30538">
    <property type="entry name" value="LYSINE 2,3-AMINOMUTASE-RELATED"/>
    <property type="match status" value="1"/>
</dbReference>
<keyword evidence="6" id="KW-0479">Metal-binding</keyword>
<dbReference type="GO" id="GO:0046872">
    <property type="term" value="F:metal ion binding"/>
    <property type="evidence" value="ECO:0007669"/>
    <property type="project" value="UniProtKB-KW"/>
</dbReference>
<dbReference type="SUPFAM" id="SSF102114">
    <property type="entry name" value="Radical SAM enzymes"/>
    <property type="match status" value="1"/>
</dbReference>
<comment type="caution">
    <text evidence="10">The sequence shown here is derived from an EMBL/GenBank/DDBJ whole genome shotgun (WGS) entry which is preliminary data.</text>
</comment>
<dbReference type="GO" id="GO:0003824">
    <property type="term" value="F:catalytic activity"/>
    <property type="evidence" value="ECO:0007669"/>
    <property type="project" value="InterPro"/>
</dbReference>
<dbReference type="InterPro" id="IPR013785">
    <property type="entry name" value="Aldolase_TIM"/>
</dbReference>
<evidence type="ECO:0000256" key="1">
    <source>
        <dbReference type="ARBA" id="ARBA00001933"/>
    </source>
</evidence>
<keyword evidence="11" id="KW-1185">Reference proteome</keyword>
<dbReference type="EMBL" id="JBDKWZ010000002">
    <property type="protein sequence ID" value="MEN7547116.1"/>
    <property type="molecule type" value="Genomic_DNA"/>
</dbReference>
<accession>A0AAW9S8Q1</accession>
<dbReference type="SFLD" id="SFLDG01070">
    <property type="entry name" value="PLP-dependent"/>
    <property type="match status" value="1"/>
</dbReference>
<dbReference type="GO" id="GO:0051539">
    <property type="term" value="F:4 iron, 4 sulfur cluster binding"/>
    <property type="evidence" value="ECO:0007669"/>
    <property type="project" value="UniProtKB-KW"/>
</dbReference>
<evidence type="ECO:0000256" key="3">
    <source>
        <dbReference type="ARBA" id="ARBA00008703"/>
    </source>
</evidence>